<evidence type="ECO:0000256" key="5">
    <source>
        <dbReference type="ARBA" id="ARBA00022679"/>
    </source>
</evidence>
<dbReference type="SMART" id="SM00028">
    <property type="entry name" value="TPR"/>
    <property type="match status" value="4"/>
</dbReference>
<keyword evidence="4" id="KW-0328">Glycosyltransferase</keyword>
<dbReference type="OrthoDB" id="101857at2"/>
<evidence type="ECO:0000256" key="2">
    <source>
        <dbReference type="ARBA" id="ARBA00005386"/>
    </source>
</evidence>
<dbReference type="GO" id="GO:0006493">
    <property type="term" value="P:protein O-linked glycosylation"/>
    <property type="evidence" value="ECO:0007669"/>
    <property type="project" value="InterPro"/>
</dbReference>
<dbReference type="InterPro" id="IPR029489">
    <property type="entry name" value="OGT/SEC/SPY_C"/>
</dbReference>
<reference evidence="11 12" key="1">
    <citation type="submission" date="2019-03" db="EMBL/GenBank/DDBJ databases">
        <title>Genomic Encyclopedia of Type Strains, Phase IV (KMG-IV): sequencing the most valuable type-strain genomes for metagenomic binning, comparative biology and taxonomic classification.</title>
        <authorList>
            <person name="Goeker M."/>
        </authorList>
    </citation>
    <scope>NUCLEOTIDE SEQUENCE [LARGE SCALE GENOMIC DNA]</scope>
    <source>
        <strain evidence="11 12">DSM 1709</strain>
    </source>
</reference>
<dbReference type="GO" id="GO:0097363">
    <property type="term" value="F:protein O-acetylglucosaminyltransferase activity"/>
    <property type="evidence" value="ECO:0007669"/>
    <property type="project" value="UniProtKB-EC"/>
</dbReference>
<evidence type="ECO:0000256" key="8">
    <source>
        <dbReference type="PROSITE-ProRule" id="PRU00339"/>
    </source>
</evidence>
<dbReference type="EC" id="2.4.1.255" evidence="3"/>
<dbReference type="SUPFAM" id="SSF48452">
    <property type="entry name" value="TPR-like"/>
    <property type="match status" value="1"/>
</dbReference>
<comment type="caution">
    <text evidence="11">The sequence shown here is derived from an EMBL/GenBank/DDBJ whole genome shotgun (WGS) entry which is preliminary data.</text>
</comment>
<dbReference type="InterPro" id="IPR019734">
    <property type="entry name" value="TPR_rpt"/>
</dbReference>
<keyword evidence="6" id="KW-0677">Repeat</keyword>
<dbReference type="AlphaFoldDB" id="A0A4R2MAM4"/>
<evidence type="ECO:0000256" key="9">
    <source>
        <dbReference type="SAM" id="MobiDB-lite"/>
    </source>
</evidence>
<gene>
    <name evidence="11" type="ORF">EV684_109206</name>
</gene>
<organism evidence="11 12">
    <name type="scientific">Rubrivivax gelatinosus</name>
    <name type="common">Rhodocyclus gelatinosus</name>
    <name type="synonym">Rhodopseudomonas gelatinosa</name>
    <dbReference type="NCBI Taxonomy" id="28068"/>
    <lineage>
        <taxon>Bacteria</taxon>
        <taxon>Pseudomonadati</taxon>
        <taxon>Pseudomonadota</taxon>
        <taxon>Betaproteobacteria</taxon>
        <taxon>Burkholderiales</taxon>
        <taxon>Sphaerotilaceae</taxon>
        <taxon>Rubrivivax</taxon>
    </lineage>
</organism>
<sequence>MSPVLSAPIRQQPPARNVPQRGSPAAHQQWNQGVALARQGRLVEAVACLERAVRASPGVPLYWLNLASVRRKLFRYPEAIDAARRAFALDTGDTTACHLLVELLRTNNRGAEALQALDALDESVPRNARHWLLRGSLLMAAQEWQEAALAFLQVLQEKPADLEAYQQLGFALANLRRYGDAAECFRTIAILEPAHFGAAVYAAHYAAWACDWTQGPEDQQRLSQALALQTDPTKTTSFSPFCLLSMNDDAGLHRAAAEIEAARIERLVISGAGRGACSAWPRAAEAVAAGRIRVGFVSADFRTHATSMLAVRTLEQLPRDRFEVVLYSHGADDGSALRERMIAAADRFVDCTEMGATEQAQAIHDDGIALLVDMSGYTGNTRIGVFALRPAPVQTLWLAYPSTLGARFVDYIVGDPILTPLEHAEDFTEHIAQLPVCYEPTDPLREHPDASTREQAGLPGDAFVFACFNQSYKITEPVFSRWCRILERVPGSVLWLLVPQEEIQAALRERAAERGLDPARLIFAPFVTPSEHLARLPQADLFLDTFPYGAHTTCSDALWMGLPVLTQIGRSFSARVAASLLAAVGLPELAVDSEQAYEELAVHLATVPGDLARARAHLDEKRLELALFDNERFTGELAALFERMVVRWRDGLPPQALPALPVRDGGQR</sequence>
<evidence type="ECO:0000256" key="3">
    <source>
        <dbReference type="ARBA" id="ARBA00011970"/>
    </source>
</evidence>
<evidence type="ECO:0000259" key="10">
    <source>
        <dbReference type="Pfam" id="PF13844"/>
    </source>
</evidence>
<feature type="repeat" description="TPR" evidence="8">
    <location>
        <begin position="162"/>
        <end position="195"/>
    </location>
</feature>
<keyword evidence="5 11" id="KW-0808">Transferase</keyword>
<comment type="similarity">
    <text evidence="2">Belongs to the glycosyltransferase 41 family. O-GlcNAc transferase subfamily.</text>
</comment>
<proteinExistence type="inferred from homology"/>
<dbReference type="InterPro" id="IPR037919">
    <property type="entry name" value="OGT"/>
</dbReference>
<dbReference type="Pfam" id="PF13844">
    <property type="entry name" value="Glyco_transf_41"/>
    <property type="match status" value="2"/>
</dbReference>
<dbReference type="PROSITE" id="PS50005">
    <property type="entry name" value="TPR"/>
    <property type="match status" value="1"/>
</dbReference>
<dbReference type="Pfam" id="PF13432">
    <property type="entry name" value="TPR_16"/>
    <property type="match status" value="1"/>
</dbReference>
<dbReference type="Proteomes" id="UP000295106">
    <property type="component" value="Unassembled WGS sequence"/>
</dbReference>
<dbReference type="RefSeq" id="WP_132648154.1">
    <property type="nucleotide sequence ID" value="NZ_CP181386.1"/>
</dbReference>
<dbReference type="PANTHER" id="PTHR44366">
    <property type="entry name" value="UDP-N-ACETYLGLUCOSAMINE--PEPTIDE N-ACETYLGLUCOSAMINYLTRANSFERASE 110 KDA SUBUNIT"/>
    <property type="match status" value="1"/>
</dbReference>
<comment type="pathway">
    <text evidence="1">Protein modification; protein glycosylation.</text>
</comment>
<dbReference type="PANTHER" id="PTHR44366:SF1">
    <property type="entry name" value="UDP-N-ACETYLGLUCOSAMINE--PEPTIDE N-ACETYLGLUCOSAMINYLTRANSFERASE 110 KDA SUBUNIT"/>
    <property type="match status" value="1"/>
</dbReference>
<protein>
    <recommendedName>
        <fullName evidence="3">protein O-GlcNAc transferase</fullName>
        <ecNumber evidence="3">2.4.1.255</ecNumber>
    </recommendedName>
</protein>
<evidence type="ECO:0000256" key="6">
    <source>
        <dbReference type="ARBA" id="ARBA00022737"/>
    </source>
</evidence>
<evidence type="ECO:0000313" key="11">
    <source>
        <dbReference type="EMBL" id="TCP01567.1"/>
    </source>
</evidence>
<feature type="region of interest" description="Disordered" evidence="9">
    <location>
        <begin position="1"/>
        <end position="30"/>
    </location>
</feature>
<dbReference type="Gene3D" id="3.40.50.11380">
    <property type="match status" value="1"/>
</dbReference>
<dbReference type="InterPro" id="IPR011990">
    <property type="entry name" value="TPR-like_helical_dom_sf"/>
</dbReference>
<evidence type="ECO:0000256" key="4">
    <source>
        <dbReference type="ARBA" id="ARBA00022676"/>
    </source>
</evidence>
<evidence type="ECO:0000256" key="1">
    <source>
        <dbReference type="ARBA" id="ARBA00004922"/>
    </source>
</evidence>
<feature type="domain" description="O-GlcNAc transferase C-terminal" evidence="10">
    <location>
        <begin position="210"/>
        <end position="438"/>
    </location>
</feature>
<dbReference type="Pfam" id="PF14559">
    <property type="entry name" value="TPR_19"/>
    <property type="match status" value="1"/>
</dbReference>
<dbReference type="GeneID" id="99685908"/>
<dbReference type="Gene3D" id="1.25.40.10">
    <property type="entry name" value="Tetratricopeptide repeat domain"/>
    <property type="match status" value="2"/>
</dbReference>
<evidence type="ECO:0000313" key="12">
    <source>
        <dbReference type="Proteomes" id="UP000295106"/>
    </source>
</evidence>
<feature type="domain" description="O-GlcNAc transferase C-terminal" evidence="10">
    <location>
        <begin position="451"/>
        <end position="636"/>
    </location>
</feature>
<dbReference type="EMBL" id="SLXD01000009">
    <property type="protein sequence ID" value="TCP01567.1"/>
    <property type="molecule type" value="Genomic_DNA"/>
</dbReference>
<keyword evidence="7 8" id="KW-0802">TPR repeat</keyword>
<accession>A0A4R2MAM4</accession>
<name>A0A4R2MAM4_RUBGE</name>
<evidence type="ECO:0000256" key="7">
    <source>
        <dbReference type="ARBA" id="ARBA00022803"/>
    </source>
</evidence>
<dbReference type="Gene3D" id="3.40.50.2000">
    <property type="entry name" value="Glycogen Phosphorylase B"/>
    <property type="match status" value="1"/>
</dbReference>